<dbReference type="PANTHER" id="PTHR24305">
    <property type="entry name" value="CYTOCHROME P450"/>
    <property type="match status" value="1"/>
</dbReference>
<keyword evidence="4 7" id="KW-0479">Metal-binding</keyword>
<dbReference type="AlphaFoldDB" id="A0A8H6DNY4"/>
<dbReference type="Pfam" id="PF00067">
    <property type="entry name" value="p450"/>
    <property type="match status" value="1"/>
</dbReference>
<dbReference type="CDD" id="cd11059">
    <property type="entry name" value="CYP_fungal"/>
    <property type="match status" value="1"/>
</dbReference>
<dbReference type="InterPro" id="IPR002401">
    <property type="entry name" value="Cyt_P450_E_grp-I"/>
</dbReference>
<evidence type="ECO:0000256" key="8">
    <source>
        <dbReference type="RuleBase" id="RU000461"/>
    </source>
</evidence>
<evidence type="ECO:0000256" key="4">
    <source>
        <dbReference type="ARBA" id="ARBA00022723"/>
    </source>
</evidence>
<keyword evidence="9" id="KW-0472">Membrane</keyword>
<evidence type="ECO:0000256" key="9">
    <source>
        <dbReference type="SAM" id="Phobius"/>
    </source>
</evidence>
<dbReference type="GO" id="GO:0016705">
    <property type="term" value="F:oxidoreductase activity, acting on paired donors, with incorporation or reduction of molecular oxygen"/>
    <property type="evidence" value="ECO:0007669"/>
    <property type="project" value="InterPro"/>
</dbReference>
<dbReference type="PANTHER" id="PTHR24305:SF96">
    <property type="entry name" value="CYTOCHROME P450 MONOOXYGENASE STCB-RELATED"/>
    <property type="match status" value="1"/>
</dbReference>
<evidence type="ECO:0000313" key="11">
    <source>
        <dbReference type="Proteomes" id="UP000544331"/>
    </source>
</evidence>
<dbReference type="Proteomes" id="UP000544331">
    <property type="component" value="Unassembled WGS sequence"/>
</dbReference>
<comment type="caution">
    <text evidence="10">The sequence shown here is derived from an EMBL/GenBank/DDBJ whole genome shotgun (WGS) entry which is preliminary data.</text>
</comment>
<keyword evidence="3 7" id="KW-0349">Heme</keyword>
<accession>A0A8H6DNY4</accession>
<dbReference type="GO" id="GO:0005506">
    <property type="term" value="F:iron ion binding"/>
    <property type="evidence" value="ECO:0007669"/>
    <property type="project" value="InterPro"/>
</dbReference>
<organism evidence="10 11">
    <name type="scientific">Fusarium mundagurra</name>
    <dbReference type="NCBI Taxonomy" id="1567541"/>
    <lineage>
        <taxon>Eukaryota</taxon>
        <taxon>Fungi</taxon>
        <taxon>Dikarya</taxon>
        <taxon>Ascomycota</taxon>
        <taxon>Pezizomycotina</taxon>
        <taxon>Sordariomycetes</taxon>
        <taxon>Hypocreomycetidae</taxon>
        <taxon>Hypocreales</taxon>
        <taxon>Nectriaceae</taxon>
        <taxon>Fusarium</taxon>
        <taxon>Fusarium fujikuroi species complex</taxon>
    </lineage>
</organism>
<keyword evidence="6 7" id="KW-0408">Iron</keyword>
<evidence type="ECO:0000313" key="10">
    <source>
        <dbReference type="EMBL" id="KAF5723720.1"/>
    </source>
</evidence>
<keyword evidence="11" id="KW-1185">Reference proteome</keyword>
<evidence type="ECO:0000256" key="2">
    <source>
        <dbReference type="ARBA" id="ARBA00010617"/>
    </source>
</evidence>
<feature type="binding site" description="axial binding residue" evidence="7">
    <location>
        <position position="453"/>
    </location>
    <ligand>
        <name>heme</name>
        <dbReference type="ChEBI" id="CHEBI:30413"/>
    </ligand>
    <ligandPart>
        <name>Fe</name>
        <dbReference type="ChEBI" id="CHEBI:18248"/>
    </ligandPart>
</feature>
<dbReference type="GO" id="GO:0020037">
    <property type="term" value="F:heme binding"/>
    <property type="evidence" value="ECO:0007669"/>
    <property type="project" value="InterPro"/>
</dbReference>
<dbReference type="InterPro" id="IPR050121">
    <property type="entry name" value="Cytochrome_P450_monoxygenase"/>
</dbReference>
<reference evidence="10 11" key="1">
    <citation type="submission" date="2020-05" db="EMBL/GenBank/DDBJ databases">
        <title>Identification and distribution of gene clusters putatively required for synthesis of sphingolipid metabolism inhibitors in phylogenetically diverse species of the filamentous fungus Fusarium.</title>
        <authorList>
            <person name="Kim H.-S."/>
            <person name="Busman M."/>
            <person name="Brown D.W."/>
            <person name="Divon H."/>
            <person name="Uhlig S."/>
            <person name="Proctor R.H."/>
        </authorList>
    </citation>
    <scope>NUCLEOTIDE SEQUENCE [LARGE SCALE GENOMIC DNA]</scope>
    <source>
        <strain evidence="10 11">NRRL 66235</strain>
    </source>
</reference>
<name>A0A8H6DNY4_9HYPO</name>
<dbReference type="GO" id="GO:0004497">
    <property type="term" value="F:monooxygenase activity"/>
    <property type="evidence" value="ECO:0007669"/>
    <property type="project" value="UniProtKB-KW"/>
</dbReference>
<evidence type="ECO:0000256" key="7">
    <source>
        <dbReference type="PIRSR" id="PIRSR602401-1"/>
    </source>
</evidence>
<dbReference type="SUPFAM" id="SSF48264">
    <property type="entry name" value="Cytochrome P450"/>
    <property type="match status" value="1"/>
</dbReference>
<feature type="transmembrane region" description="Helical" evidence="9">
    <location>
        <begin position="6"/>
        <end position="26"/>
    </location>
</feature>
<comment type="cofactor">
    <cofactor evidence="1 7">
        <name>heme</name>
        <dbReference type="ChEBI" id="CHEBI:30413"/>
    </cofactor>
</comment>
<keyword evidence="8" id="KW-0503">Monooxygenase</keyword>
<evidence type="ECO:0000256" key="3">
    <source>
        <dbReference type="ARBA" id="ARBA00022617"/>
    </source>
</evidence>
<dbReference type="Gene3D" id="1.10.630.10">
    <property type="entry name" value="Cytochrome P450"/>
    <property type="match status" value="1"/>
</dbReference>
<evidence type="ECO:0000256" key="5">
    <source>
        <dbReference type="ARBA" id="ARBA00023002"/>
    </source>
</evidence>
<comment type="similarity">
    <text evidence="2 8">Belongs to the cytochrome P450 family.</text>
</comment>
<dbReference type="InterPro" id="IPR036396">
    <property type="entry name" value="Cyt_P450_sf"/>
</dbReference>
<evidence type="ECO:0000256" key="1">
    <source>
        <dbReference type="ARBA" id="ARBA00001971"/>
    </source>
</evidence>
<keyword evidence="9" id="KW-0812">Transmembrane</keyword>
<keyword evidence="5 8" id="KW-0560">Oxidoreductase</keyword>
<proteinExistence type="inferred from homology"/>
<dbReference type="OrthoDB" id="1470350at2759"/>
<dbReference type="InterPro" id="IPR001128">
    <property type="entry name" value="Cyt_P450"/>
</dbReference>
<dbReference type="PROSITE" id="PS00086">
    <property type="entry name" value="CYTOCHROME_P450"/>
    <property type="match status" value="1"/>
</dbReference>
<sequence>MYIANYLSIPLLAGAFLAGIVLYALINAFKSPLRGLPGPWYTHFTHLVLKYHILTGNRVHYIHSLHHRYGPVVRVSPGEVDVSDLDAFSKIHKIGSGFLKSAWYDGITPDREPGIFVMRDAHQHAARRRLFARAFSVSSLLSNWESEIRKKTELAVNNIKRDAQSTGADVFKWWTLMATDVIAHLSFGESFRMLELGKVTKPSLSETNEPETDWFQQTPYIDAIQSALLMSGIRAELSWIYPVLKRLPFQGLKKLLNADNVVLEHGSIAVQNMQSAGDGLSKANLFSQMLAESDSQEKTSLSTSSVQQEASNLIIAGSDTTAVTLTYLIWAVLKQPQLQAELEREISELSDELTFDELKSAPLLNSVIEETLRLYGAAPGALPRVVPGKGLDVCGHYIPPGTVVSTQAFTLHRNENIFEDAQRFNGHRFMDKSTLTTAQKAAFSPFGAGSRICIGLHLAWMELRLGAALFFRECCGASLSPEMTDAMMEMENRFLIAPKGHKCVVKLGWSN</sequence>
<dbReference type="EMBL" id="JAAOAN010000058">
    <property type="protein sequence ID" value="KAF5723720.1"/>
    <property type="molecule type" value="Genomic_DNA"/>
</dbReference>
<gene>
    <name evidence="10" type="ORF">FMUND_1539</name>
</gene>
<protein>
    <submittedName>
        <fullName evidence="10">Cytochrome p450 3a17</fullName>
    </submittedName>
</protein>
<dbReference type="PRINTS" id="PR00385">
    <property type="entry name" value="P450"/>
</dbReference>
<dbReference type="PRINTS" id="PR00463">
    <property type="entry name" value="EP450I"/>
</dbReference>
<dbReference type="InterPro" id="IPR017972">
    <property type="entry name" value="Cyt_P450_CS"/>
</dbReference>
<evidence type="ECO:0000256" key="6">
    <source>
        <dbReference type="ARBA" id="ARBA00023004"/>
    </source>
</evidence>
<keyword evidence="9" id="KW-1133">Transmembrane helix</keyword>